<dbReference type="InterPro" id="IPR005380">
    <property type="entry name" value="XS_domain"/>
</dbReference>
<keyword evidence="8" id="KW-1185">Reference proteome</keyword>
<evidence type="ECO:0000259" key="6">
    <source>
        <dbReference type="Pfam" id="PF03468"/>
    </source>
</evidence>
<dbReference type="GO" id="GO:0051607">
    <property type="term" value="P:defense response to virus"/>
    <property type="evidence" value="ECO:0007669"/>
    <property type="project" value="InterPro"/>
</dbReference>
<evidence type="ECO:0000256" key="3">
    <source>
        <dbReference type="ARBA" id="ARBA00024022"/>
    </source>
</evidence>
<sequence>MSSTRGRGKPLNPGTNKSNVSGISTTTVDHLSRGVADVSLDPGQADGDWEVYAKKSRRAGPNASKQWGAPNSSPKSTEVAQTSGTRNGGGGRGKASGKSWQAQSARTMAGRGIQPRASESSYRTSPPVIRPPLENGWNWPSRAGASQNKVLEDAQHQDEHNSNSYLSDENDDNDNIDDNDDDSDDLEDSDDDVLSDEFDSDASQKSFETRKKTRWFKKFFEILDSLTVEEINEPARQWHCPACQGGPGAIDWYRGLQPLVTHAKTKGSKRVKLHRELAELLDEELQRKGASIVPAGEQFGKWKGLKDEEKDHEIVWPPMVIVMNTKLEQDDNDKWTGMGNQELLEYFSSYPATKARHSYGPQGHRGMSVLIFETSARGYFEADRLHKHFIEQGTDRNAWDRRRVLFYPGGKRQLYGFMATKEDLDFFNQHMQGKSKMKFEMKSYQEMVVNQMKQMSEDNQQLIWLKNKVVKERNKAKTYQESLDIVSAKLRKTKEENRIVRQRTLMQHEENKEEMELQEQFFKEQIKLLHATRDEKEDNFERLQQEKREEVKQTNVRQSNADEYRSRAEDVAKFIKFQDEEMEDFVAEREELIKNHEEKIAEMKRRHWEEEVELEKEFNAELTRLMEKYSPHGSKDAKEQSS</sequence>
<feature type="compositionally biased region" description="Polar residues" evidence="5">
    <location>
        <begin position="63"/>
        <end position="81"/>
    </location>
</feature>
<dbReference type="RefSeq" id="XP_022158448.1">
    <property type="nucleotide sequence ID" value="XM_022302756.1"/>
</dbReference>
<dbReference type="Pfam" id="PF03468">
    <property type="entry name" value="XS"/>
    <property type="match status" value="1"/>
</dbReference>
<evidence type="ECO:0000313" key="10">
    <source>
        <dbReference type="RefSeq" id="XP_022158449.1"/>
    </source>
</evidence>
<dbReference type="AlphaFoldDB" id="A0A6J1DW43"/>
<protein>
    <submittedName>
        <fullName evidence="9 10">Protein SUPPRESSOR OF GENE SILENCING 3</fullName>
    </submittedName>
</protein>
<dbReference type="Pfam" id="PF03470">
    <property type="entry name" value="zf-XS"/>
    <property type="match status" value="1"/>
</dbReference>
<feature type="coiled-coil region" evidence="4">
    <location>
        <begin position="476"/>
        <end position="613"/>
    </location>
</feature>
<dbReference type="Gene3D" id="3.30.70.2890">
    <property type="entry name" value="XS domain"/>
    <property type="match status" value="1"/>
</dbReference>
<dbReference type="PANTHER" id="PTHR46602">
    <property type="entry name" value="PROTEIN SUPPRESSOR OF GENE SILENCING 3"/>
    <property type="match status" value="1"/>
</dbReference>
<keyword evidence="2" id="KW-0943">RNA-mediated gene silencing</keyword>
<name>A0A6J1DW43_MOMCH</name>
<evidence type="ECO:0000259" key="7">
    <source>
        <dbReference type="Pfam" id="PF03470"/>
    </source>
</evidence>
<dbReference type="RefSeq" id="XP_022158449.1">
    <property type="nucleotide sequence ID" value="XM_022302757.1"/>
</dbReference>
<evidence type="ECO:0000256" key="4">
    <source>
        <dbReference type="SAM" id="Coils"/>
    </source>
</evidence>
<feature type="compositionally biased region" description="Polar residues" evidence="5">
    <location>
        <begin position="13"/>
        <end position="29"/>
    </location>
</feature>
<evidence type="ECO:0000313" key="9">
    <source>
        <dbReference type="RefSeq" id="XP_022158448.1"/>
    </source>
</evidence>
<dbReference type="InterPro" id="IPR038588">
    <property type="entry name" value="XS_domain_sf"/>
</dbReference>
<proteinExistence type="inferred from homology"/>
<feature type="compositionally biased region" description="Acidic residues" evidence="5">
    <location>
        <begin position="168"/>
        <end position="200"/>
    </location>
</feature>
<keyword evidence="1 4" id="KW-0175">Coiled coil</keyword>
<dbReference type="KEGG" id="mcha:111024933"/>
<evidence type="ECO:0000256" key="1">
    <source>
        <dbReference type="ARBA" id="ARBA00023054"/>
    </source>
</evidence>
<reference evidence="9 10" key="1">
    <citation type="submission" date="2025-04" db="UniProtKB">
        <authorList>
            <consortium name="RefSeq"/>
        </authorList>
    </citation>
    <scope>IDENTIFICATION</scope>
    <source>
        <strain evidence="9 10">OHB3-1</strain>
    </source>
</reference>
<organism evidence="8 9">
    <name type="scientific">Momordica charantia</name>
    <name type="common">Bitter gourd</name>
    <name type="synonym">Balsam pear</name>
    <dbReference type="NCBI Taxonomy" id="3673"/>
    <lineage>
        <taxon>Eukaryota</taxon>
        <taxon>Viridiplantae</taxon>
        <taxon>Streptophyta</taxon>
        <taxon>Embryophyta</taxon>
        <taxon>Tracheophyta</taxon>
        <taxon>Spermatophyta</taxon>
        <taxon>Magnoliopsida</taxon>
        <taxon>eudicotyledons</taxon>
        <taxon>Gunneridae</taxon>
        <taxon>Pentapetalae</taxon>
        <taxon>rosids</taxon>
        <taxon>fabids</taxon>
        <taxon>Cucurbitales</taxon>
        <taxon>Cucurbitaceae</taxon>
        <taxon>Momordiceae</taxon>
        <taxon>Momordica</taxon>
    </lineage>
</organism>
<evidence type="ECO:0000256" key="2">
    <source>
        <dbReference type="ARBA" id="ARBA00023158"/>
    </source>
</evidence>
<evidence type="ECO:0000313" key="8">
    <source>
        <dbReference type="Proteomes" id="UP000504603"/>
    </source>
</evidence>
<dbReference type="Proteomes" id="UP000504603">
    <property type="component" value="Unplaced"/>
</dbReference>
<evidence type="ECO:0000256" key="5">
    <source>
        <dbReference type="SAM" id="MobiDB-lite"/>
    </source>
</evidence>
<feature type="region of interest" description="Disordered" evidence="5">
    <location>
        <begin position="1"/>
        <end position="204"/>
    </location>
</feature>
<dbReference type="CDD" id="cd12266">
    <property type="entry name" value="RRM_like_XS"/>
    <property type="match status" value="1"/>
</dbReference>
<comment type="similarity">
    <text evidence="3">Belongs to the SGS3 family.</text>
</comment>
<dbReference type="PANTHER" id="PTHR46602:SF1">
    <property type="entry name" value="PROTEIN SUPPRESSOR OF GENE SILENCING 3"/>
    <property type="match status" value="1"/>
</dbReference>
<gene>
    <name evidence="9 10" type="primary">LOC111024933</name>
</gene>
<dbReference type="InterPro" id="IPR044287">
    <property type="entry name" value="SGS3"/>
</dbReference>
<dbReference type="OrthoDB" id="1936239at2759"/>
<dbReference type="GeneID" id="111024933"/>
<feature type="domain" description="XS" evidence="6">
    <location>
        <begin position="311"/>
        <end position="424"/>
    </location>
</feature>
<accession>A0A6J1DW43</accession>
<feature type="compositionally biased region" description="Basic and acidic residues" evidence="5">
    <location>
        <begin position="150"/>
        <end position="161"/>
    </location>
</feature>
<dbReference type="InterPro" id="IPR005381">
    <property type="entry name" value="Znf-XS_domain"/>
</dbReference>
<feature type="domain" description="Zinc finger-XS" evidence="7">
    <location>
        <begin position="240"/>
        <end position="278"/>
    </location>
</feature>
<dbReference type="GO" id="GO:0031047">
    <property type="term" value="P:regulatory ncRNA-mediated gene silencing"/>
    <property type="evidence" value="ECO:0007669"/>
    <property type="project" value="UniProtKB-KW"/>
</dbReference>